<comment type="caution">
    <text evidence="1">The sequence shown here is derived from an EMBL/GenBank/DDBJ whole genome shotgun (WGS) entry which is preliminary data.</text>
</comment>
<organism evidence="1 2">
    <name type="scientific">Bacteroides stercoris ATCC 43183</name>
    <dbReference type="NCBI Taxonomy" id="449673"/>
    <lineage>
        <taxon>Bacteria</taxon>
        <taxon>Pseudomonadati</taxon>
        <taxon>Bacteroidota</taxon>
        <taxon>Bacteroidia</taxon>
        <taxon>Bacteroidales</taxon>
        <taxon>Bacteroidaceae</taxon>
        <taxon>Bacteroides</taxon>
    </lineage>
</organism>
<sequence>MFQNPCNLSLLFYVPESLPAGHSLQRYKKREEFGQNIQKSEHKIQK</sequence>
<dbReference type="Proteomes" id="UP000004713">
    <property type="component" value="Unassembled WGS sequence"/>
</dbReference>
<reference evidence="1 2" key="2">
    <citation type="submission" date="2007-11" db="EMBL/GenBank/DDBJ databases">
        <authorList>
            <person name="Fulton L."/>
            <person name="Clifton S."/>
            <person name="Fulton B."/>
            <person name="Xu J."/>
            <person name="Minx P."/>
            <person name="Pepin K.H."/>
            <person name="Johnson M."/>
            <person name="Thiruvilangam P."/>
            <person name="Bhonagiri V."/>
            <person name="Nash W.E."/>
            <person name="Mardis E.R."/>
            <person name="Wilson R.K."/>
        </authorList>
    </citation>
    <scope>NUCLEOTIDE SEQUENCE [LARGE SCALE GENOMIC DNA]</scope>
    <source>
        <strain evidence="1 2">ATCC 43183</strain>
    </source>
</reference>
<proteinExistence type="predicted"/>
<gene>
    <name evidence="1" type="ORF">BACSTE_00501</name>
</gene>
<evidence type="ECO:0000313" key="1">
    <source>
        <dbReference type="EMBL" id="EDS16371.1"/>
    </source>
</evidence>
<evidence type="ECO:0000313" key="2">
    <source>
        <dbReference type="Proteomes" id="UP000004713"/>
    </source>
</evidence>
<dbReference type="EMBL" id="ABFZ02000016">
    <property type="protein sequence ID" value="EDS16371.1"/>
    <property type="molecule type" value="Genomic_DNA"/>
</dbReference>
<dbReference type="AlphaFoldDB" id="B0NM36"/>
<accession>B0NM36</accession>
<protein>
    <submittedName>
        <fullName evidence="1">Uncharacterized protein</fullName>
    </submittedName>
</protein>
<name>B0NM36_BACSE</name>
<dbReference type="HOGENOM" id="CLU_3180379_0_0_10"/>
<reference evidence="1 2" key="1">
    <citation type="submission" date="2007-11" db="EMBL/GenBank/DDBJ databases">
        <title>Draft genome sequence of Bacteroides stercoris(ATCC 43183).</title>
        <authorList>
            <person name="Sudarsanam P."/>
            <person name="Ley R."/>
            <person name="Guruge J."/>
            <person name="Turnbaugh P.J."/>
            <person name="Mahowald M."/>
            <person name="Liep D."/>
            <person name="Gordon J."/>
        </authorList>
    </citation>
    <scope>NUCLEOTIDE SEQUENCE [LARGE SCALE GENOMIC DNA]</scope>
    <source>
        <strain evidence="1 2">ATCC 43183</strain>
    </source>
</reference>